<evidence type="ECO:0000256" key="6">
    <source>
        <dbReference type="ARBA" id="ARBA00023004"/>
    </source>
</evidence>
<comment type="cofactor">
    <cofactor evidence="1">
        <name>Fe(3+)</name>
        <dbReference type="ChEBI" id="CHEBI:29034"/>
    </cofactor>
</comment>
<reference evidence="8 9" key="1">
    <citation type="submission" date="2020-08" db="EMBL/GenBank/DDBJ databases">
        <title>Genomic Encyclopedia of Type Strains, Phase IV (KMG-IV): sequencing the most valuable type-strain genomes for metagenomic binning, comparative biology and taxonomic classification.</title>
        <authorList>
            <person name="Goeker M."/>
        </authorList>
    </citation>
    <scope>NUCLEOTIDE SEQUENCE [LARGE SCALE GENOMIC DNA]</scope>
    <source>
        <strain evidence="8 9">DSM 25966</strain>
    </source>
</reference>
<dbReference type="RefSeq" id="WP_183398838.1">
    <property type="nucleotide sequence ID" value="NZ_JACIDS010000003.1"/>
</dbReference>
<evidence type="ECO:0000256" key="1">
    <source>
        <dbReference type="ARBA" id="ARBA00001965"/>
    </source>
</evidence>
<evidence type="ECO:0000256" key="2">
    <source>
        <dbReference type="ARBA" id="ARBA00007825"/>
    </source>
</evidence>
<keyword evidence="6" id="KW-0408">Iron</keyword>
<proteinExistence type="inferred from homology"/>
<evidence type="ECO:0000256" key="5">
    <source>
        <dbReference type="ARBA" id="ARBA00023002"/>
    </source>
</evidence>
<name>A0A840APH4_9HYPH</name>
<dbReference type="GO" id="GO:0008199">
    <property type="term" value="F:ferric iron binding"/>
    <property type="evidence" value="ECO:0007669"/>
    <property type="project" value="InterPro"/>
</dbReference>
<evidence type="ECO:0000259" key="7">
    <source>
        <dbReference type="PROSITE" id="PS00083"/>
    </source>
</evidence>
<dbReference type="SUPFAM" id="SSF49482">
    <property type="entry name" value="Aromatic compound dioxygenase"/>
    <property type="match status" value="1"/>
</dbReference>
<dbReference type="Pfam" id="PF00775">
    <property type="entry name" value="Dioxygenase_C"/>
    <property type="match status" value="1"/>
</dbReference>
<dbReference type="EC" id="1.13.11.37" evidence="8"/>
<dbReference type="GO" id="GO:0009712">
    <property type="term" value="P:catechol-containing compound metabolic process"/>
    <property type="evidence" value="ECO:0007669"/>
    <property type="project" value="InterPro"/>
</dbReference>
<protein>
    <submittedName>
        <fullName evidence="8">Hydroxyquinol 1,2-dioxygenase</fullName>
        <ecNumber evidence="8">1.13.11.37</ecNumber>
    </submittedName>
</protein>
<dbReference type="InterPro" id="IPR000627">
    <property type="entry name" value="Intradiol_dOase_C"/>
</dbReference>
<dbReference type="Gene3D" id="2.60.130.10">
    <property type="entry name" value="Aromatic compound dioxygenase"/>
    <property type="match status" value="1"/>
</dbReference>
<keyword evidence="9" id="KW-1185">Reference proteome</keyword>
<accession>A0A840APH4</accession>
<dbReference type="InterPro" id="IPR015889">
    <property type="entry name" value="Intradiol_dOase_core"/>
</dbReference>
<dbReference type="InterPro" id="IPR007535">
    <property type="entry name" value="Catechol_dOase_N"/>
</dbReference>
<dbReference type="PANTHER" id="PTHR33711:SF7">
    <property type="entry name" value="INTRADIOL RING-CLEAVAGE DIOXYGENASES DOMAIN-CONTAINING PROTEIN-RELATED"/>
    <property type="match status" value="1"/>
</dbReference>
<dbReference type="AlphaFoldDB" id="A0A840APH4"/>
<dbReference type="EMBL" id="JACIDS010000003">
    <property type="protein sequence ID" value="MBB3931173.1"/>
    <property type="molecule type" value="Genomic_DNA"/>
</dbReference>
<comment type="caution">
    <text evidence="8">The sequence shown here is derived from an EMBL/GenBank/DDBJ whole genome shotgun (WGS) entry which is preliminary data.</text>
</comment>
<gene>
    <name evidence="8" type="ORF">GGR25_002223</name>
</gene>
<dbReference type="GO" id="GO:0018576">
    <property type="term" value="F:catechol 1,2-dioxygenase activity"/>
    <property type="evidence" value="ECO:0007669"/>
    <property type="project" value="InterPro"/>
</dbReference>
<dbReference type="Pfam" id="PF04444">
    <property type="entry name" value="Dioxygenase_N"/>
    <property type="match status" value="1"/>
</dbReference>
<dbReference type="GO" id="GO:0047074">
    <property type="term" value="F:4-hydroxycatechol 1,2-dioxygenase activity"/>
    <property type="evidence" value="ECO:0007669"/>
    <property type="project" value="UniProtKB-EC"/>
</dbReference>
<keyword evidence="4 8" id="KW-0223">Dioxygenase</keyword>
<keyword evidence="5 8" id="KW-0560">Oxidoreductase</keyword>
<comment type="similarity">
    <text evidence="2">Belongs to the intradiol ring-cleavage dioxygenase family.</text>
</comment>
<sequence length="289" mass="31581">MRDITADTITQAVMASWANAPDARARQVLQRLTHHLHAFIDDVHPTHAEWLAAVDFLWRCGQISDSQRNEFALLSDVFGVTSLVDLRNAIPGATVGSVLGPFYSDDSPYVPFGADLVKDNAGDVVLVTGVVRDTAGGPIPGAVIDMWQTNATGAYATQDPDQDDANLRCKQLCDAAGRYAFTTVEPAAYTIPMDGPVGAVVRLAERTPWRPGHFHFIVRAEGYQPIVTEIFFAHDPLVDSDAVFGTRQSLVRDIDPVRDDEELPAPLDRRPDRRLDFDFTLTAAGVDAP</sequence>
<dbReference type="PROSITE" id="PS00083">
    <property type="entry name" value="INTRADIOL_DIOXYGENAS"/>
    <property type="match status" value="1"/>
</dbReference>
<evidence type="ECO:0000256" key="3">
    <source>
        <dbReference type="ARBA" id="ARBA00022723"/>
    </source>
</evidence>
<dbReference type="Proteomes" id="UP000553963">
    <property type="component" value="Unassembled WGS sequence"/>
</dbReference>
<evidence type="ECO:0000313" key="9">
    <source>
        <dbReference type="Proteomes" id="UP000553963"/>
    </source>
</evidence>
<dbReference type="InterPro" id="IPR050770">
    <property type="entry name" value="Intradiol_RC_Dioxygenase"/>
</dbReference>
<organism evidence="8 9">
    <name type="scientific">Kaistia hirudinis</name>
    <dbReference type="NCBI Taxonomy" id="1293440"/>
    <lineage>
        <taxon>Bacteria</taxon>
        <taxon>Pseudomonadati</taxon>
        <taxon>Pseudomonadota</taxon>
        <taxon>Alphaproteobacteria</taxon>
        <taxon>Hyphomicrobiales</taxon>
        <taxon>Kaistiaceae</taxon>
        <taxon>Kaistia</taxon>
    </lineage>
</organism>
<keyword evidence="3" id="KW-0479">Metal-binding</keyword>
<feature type="domain" description="Intradiol ring-cleavage dioxygenases" evidence="7">
    <location>
        <begin position="127"/>
        <end position="155"/>
    </location>
</feature>
<evidence type="ECO:0000256" key="4">
    <source>
        <dbReference type="ARBA" id="ARBA00022964"/>
    </source>
</evidence>
<dbReference type="PANTHER" id="PTHR33711">
    <property type="entry name" value="DIOXYGENASE, PUTATIVE (AFU_ORTHOLOGUE AFUA_2G02910)-RELATED"/>
    <property type="match status" value="1"/>
</dbReference>
<evidence type="ECO:0000313" key="8">
    <source>
        <dbReference type="EMBL" id="MBB3931173.1"/>
    </source>
</evidence>